<evidence type="ECO:0000256" key="1">
    <source>
        <dbReference type="ARBA" id="ARBA00022737"/>
    </source>
</evidence>
<evidence type="ECO:0000313" key="5">
    <source>
        <dbReference type="Proteomes" id="UP000027222"/>
    </source>
</evidence>
<dbReference type="Gene3D" id="1.25.40.20">
    <property type="entry name" value="Ankyrin repeat-containing domain"/>
    <property type="match status" value="1"/>
</dbReference>
<name>A0A067T3S4_GALM3</name>
<dbReference type="InterPro" id="IPR036770">
    <property type="entry name" value="Ankyrin_rpt-contain_sf"/>
</dbReference>
<feature type="repeat" description="ANK" evidence="2">
    <location>
        <begin position="840"/>
        <end position="872"/>
    </location>
</feature>
<dbReference type="SMART" id="SM00248">
    <property type="entry name" value="ANK"/>
    <property type="match status" value="2"/>
</dbReference>
<dbReference type="InterPro" id="IPR002110">
    <property type="entry name" value="Ankyrin_rpt"/>
</dbReference>
<dbReference type="PROSITE" id="PS50297">
    <property type="entry name" value="ANK_REP_REGION"/>
    <property type="match status" value="1"/>
</dbReference>
<accession>A0A067T3S4</accession>
<dbReference type="SUPFAM" id="SSF48403">
    <property type="entry name" value="Ankyrin repeat"/>
    <property type="match status" value="1"/>
</dbReference>
<dbReference type="Proteomes" id="UP000027222">
    <property type="component" value="Unassembled WGS sequence"/>
</dbReference>
<dbReference type="PANTHER" id="PTHR10039:SF16">
    <property type="entry name" value="GPI INOSITOL-DEACYLASE"/>
    <property type="match status" value="1"/>
</dbReference>
<dbReference type="PROSITE" id="PS50837">
    <property type="entry name" value="NACHT"/>
    <property type="match status" value="1"/>
</dbReference>
<keyword evidence="1" id="KW-0677">Repeat</keyword>
<dbReference type="InterPro" id="IPR056884">
    <property type="entry name" value="NPHP3-like_N"/>
</dbReference>
<sequence length="932" mass="105013">MRAINNCNALDMLFLLDMWLYPRVLLPLNMATDTPLLLSAILGTIEVEGDVENGKQRTRSKYSVRIYVADKEVANSTRPKPRSSVLKWEWNANNKIWFEPSSMMKVVLHRGIVTNITLFNAFVGQYEGKVVDLLENNTSFDLTDKKGNPIPPKMKIVLSRISGSVDNVKEFMEKVDLDISHLSSNDAVWSTVSTVGKVLQLTKNIMDKLSQAHPILNASWTIVSSLYQALQETELQDKSIRDLASTLRELLGTANAIPDLPVIPNTDNVIEEISRQSLQVACLIHEYAKLSWAARTVKIQIPAGLKSRIGECRDSCAALKAKLSDRINFDTNTRVKKIEDGVNQTGRTLEAIKDDKIAEKIRKWLSPPDSSRNRNEADEKRQVDTCAWFLEGERFNKWRETPGFLWVKGKAGSGKSILCSSIINKLSETNPPLAIGYFFFDGRDSQSELQLHDKLIRCLISHFSHHRGGVPAELADLYNRCGDHQQPSVIQLQNVLRDILDGLSPAYIVIDALDECTDREKTLSWLSKLVSDTNRTPENLHIVVTSRPERDIEKVFRTFDPHSIDIGEATANQDILKYLALQMESKFAEYDENTREIIESGLRERAEGSFRWVALQVAELKNCLSEHEIMQQLKNLPKDLDDIYKRMLKAIDGKYRADTMTFLQWLAFSRRPMEIAEIAETITVDFTSEDGPVFNSKKRYPNSRDMLVRCSSLVSESEGTIKLSHFSVKEYLLSDHVEEYFCINEKNSHSKISEISLAYLLQFHSFEPLTRAILDSSLLASYAAEHWIDHAKSGGMEPAVLKLSLKLFISGTGSFTNWIRIWNIDAQLGMRQVLTLDKYNVCSPLYYASLAGMEHVSCYLLENGAELNAQGGFYGNALQAASSKGHEGIVKVLLENGAEVNAQGGRYKNALQAASFEGHEAIVKCCSRTAQR</sequence>
<feature type="domain" description="NACHT" evidence="3">
    <location>
        <begin position="403"/>
        <end position="548"/>
    </location>
</feature>
<dbReference type="InterPro" id="IPR027417">
    <property type="entry name" value="P-loop_NTPase"/>
</dbReference>
<dbReference type="STRING" id="685588.A0A067T3S4"/>
<keyword evidence="5" id="KW-1185">Reference proteome</keyword>
<gene>
    <name evidence="4" type="ORF">GALMADRAFT_414336</name>
</gene>
<dbReference type="PANTHER" id="PTHR10039">
    <property type="entry name" value="AMELOGENIN"/>
    <property type="match status" value="1"/>
</dbReference>
<dbReference type="OrthoDB" id="7464126at2759"/>
<dbReference type="HOGENOM" id="CLU_014052_0_0_1"/>
<reference evidence="5" key="1">
    <citation type="journal article" date="2014" name="Proc. Natl. Acad. Sci. U.S.A.">
        <title>Extensive sampling of basidiomycete genomes demonstrates inadequacy of the white-rot/brown-rot paradigm for wood decay fungi.</title>
        <authorList>
            <person name="Riley R."/>
            <person name="Salamov A.A."/>
            <person name="Brown D.W."/>
            <person name="Nagy L.G."/>
            <person name="Floudas D."/>
            <person name="Held B.W."/>
            <person name="Levasseur A."/>
            <person name="Lombard V."/>
            <person name="Morin E."/>
            <person name="Otillar R."/>
            <person name="Lindquist E.A."/>
            <person name="Sun H."/>
            <person name="LaButti K.M."/>
            <person name="Schmutz J."/>
            <person name="Jabbour D."/>
            <person name="Luo H."/>
            <person name="Baker S.E."/>
            <person name="Pisabarro A.G."/>
            <person name="Walton J.D."/>
            <person name="Blanchette R.A."/>
            <person name="Henrissat B."/>
            <person name="Martin F."/>
            <person name="Cullen D."/>
            <person name="Hibbett D.S."/>
            <person name="Grigoriev I.V."/>
        </authorList>
    </citation>
    <scope>NUCLEOTIDE SEQUENCE [LARGE SCALE GENOMIC DNA]</scope>
    <source>
        <strain evidence="5">CBS 339.88</strain>
    </source>
</reference>
<dbReference type="Pfam" id="PF22939">
    <property type="entry name" value="WHD_GPIID"/>
    <property type="match status" value="1"/>
</dbReference>
<dbReference type="PROSITE" id="PS50088">
    <property type="entry name" value="ANK_REPEAT"/>
    <property type="match status" value="2"/>
</dbReference>
<protein>
    <recommendedName>
        <fullName evidence="3">NACHT domain-containing protein</fullName>
    </recommendedName>
</protein>
<dbReference type="InterPro" id="IPR054471">
    <property type="entry name" value="GPIID_WHD"/>
</dbReference>
<organism evidence="4 5">
    <name type="scientific">Galerina marginata (strain CBS 339.88)</name>
    <dbReference type="NCBI Taxonomy" id="685588"/>
    <lineage>
        <taxon>Eukaryota</taxon>
        <taxon>Fungi</taxon>
        <taxon>Dikarya</taxon>
        <taxon>Basidiomycota</taxon>
        <taxon>Agaricomycotina</taxon>
        <taxon>Agaricomycetes</taxon>
        <taxon>Agaricomycetidae</taxon>
        <taxon>Agaricales</taxon>
        <taxon>Agaricineae</taxon>
        <taxon>Strophariaceae</taxon>
        <taxon>Galerina</taxon>
    </lineage>
</organism>
<keyword evidence="2" id="KW-0040">ANK repeat</keyword>
<feature type="repeat" description="ANK" evidence="2">
    <location>
        <begin position="876"/>
        <end position="905"/>
    </location>
</feature>
<dbReference type="AlphaFoldDB" id="A0A067T3S4"/>
<proteinExistence type="predicted"/>
<evidence type="ECO:0000256" key="2">
    <source>
        <dbReference type="PROSITE-ProRule" id="PRU00023"/>
    </source>
</evidence>
<dbReference type="SUPFAM" id="SSF52540">
    <property type="entry name" value="P-loop containing nucleoside triphosphate hydrolases"/>
    <property type="match status" value="1"/>
</dbReference>
<dbReference type="Pfam" id="PF12796">
    <property type="entry name" value="Ank_2"/>
    <property type="match status" value="1"/>
</dbReference>
<evidence type="ECO:0000259" key="3">
    <source>
        <dbReference type="PROSITE" id="PS50837"/>
    </source>
</evidence>
<dbReference type="EMBL" id="KL142376">
    <property type="protein sequence ID" value="KDR77835.1"/>
    <property type="molecule type" value="Genomic_DNA"/>
</dbReference>
<dbReference type="Gene3D" id="3.40.50.300">
    <property type="entry name" value="P-loop containing nucleotide triphosphate hydrolases"/>
    <property type="match status" value="1"/>
</dbReference>
<dbReference type="Pfam" id="PF24883">
    <property type="entry name" value="NPHP3_N"/>
    <property type="match status" value="1"/>
</dbReference>
<evidence type="ECO:0000313" key="4">
    <source>
        <dbReference type="EMBL" id="KDR77835.1"/>
    </source>
</evidence>
<dbReference type="InterPro" id="IPR007111">
    <property type="entry name" value="NACHT_NTPase"/>
</dbReference>